<feature type="chain" id="PRO_5044629504" description="Putative 5'-nucleotidase C-terminal domain-containing protein" evidence="1">
    <location>
        <begin position="18"/>
        <end position="626"/>
    </location>
</feature>
<reference evidence="3 5" key="1">
    <citation type="journal article" date="2020" name="Stud. Mycol.">
        <title>101 Dothideomycetes genomes: a test case for predicting lifestyles and emergence of pathogens.</title>
        <authorList>
            <person name="Haridas S."/>
            <person name="Albert R."/>
            <person name="Binder M."/>
            <person name="Bloem J."/>
            <person name="Labutti K."/>
            <person name="Salamov A."/>
            <person name="Andreopoulos B."/>
            <person name="Baker S."/>
            <person name="Barry K."/>
            <person name="Bills G."/>
            <person name="Bluhm B."/>
            <person name="Cannon C."/>
            <person name="Castanera R."/>
            <person name="Culley D."/>
            <person name="Daum C."/>
            <person name="Ezra D."/>
            <person name="Gonzalez J."/>
            <person name="Henrissat B."/>
            <person name="Kuo A."/>
            <person name="Liang C."/>
            <person name="Lipzen A."/>
            <person name="Lutzoni F."/>
            <person name="Magnuson J."/>
            <person name="Mondo S."/>
            <person name="Nolan M."/>
            <person name="Ohm R."/>
            <person name="Pangilinan J."/>
            <person name="Park H.-J."/>
            <person name="Ramirez L."/>
            <person name="Alfaro M."/>
            <person name="Sun H."/>
            <person name="Tritt A."/>
            <person name="Yoshinaga Y."/>
            <person name="Zwiers L.-H."/>
            <person name="Turgeon B."/>
            <person name="Goodwin S."/>
            <person name="Spatafora J."/>
            <person name="Crous P."/>
            <person name="Grigoriev I."/>
        </authorList>
    </citation>
    <scope>NUCLEOTIDE SEQUENCE</scope>
    <source>
        <strain evidence="3 5">CBS 304.34</strain>
    </source>
</reference>
<reference evidence="5" key="3">
    <citation type="submission" date="2025-04" db="UniProtKB">
        <authorList>
            <consortium name="RefSeq"/>
        </authorList>
    </citation>
    <scope>IDENTIFICATION</scope>
    <source>
        <strain evidence="5">CBS 304.34</strain>
    </source>
</reference>
<dbReference type="PIRSF" id="PIRSF017316">
    <property type="entry name" value="Pesterase_C1039"/>
    <property type="match status" value="1"/>
</dbReference>
<gene>
    <name evidence="3 5" type="ORF">BDZ99DRAFT_458933</name>
</gene>
<dbReference type="GeneID" id="54459934"/>
<dbReference type="Gene3D" id="3.90.780.10">
    <property type="entry name" value="5'-Nucleotidase, C-terminal domain"/>
    <property type="match status" value="2"/>
</dbReference>
<reference evidence="5" key="2">
    <citation type="submission" date="2020-04" db="EMBL/GenBank/DDBJ databases">
        <authorList>
            <consortium name="NCBI Genome Project"/>
        </authorList>
    </citation>
    <scope>NUCLEOTIDE SEQUENCE</scope>
    <source>
        <strain evidence="5">CBS 304.34</strain>
    </source>
</reference>
<proteinExistence type="predicted"/>
<dbReference type="PANTHER" id="PTHR11575">
    <property type="entry name" value="5'-NUCLEOTIDASE-RELATED"/>
    <property type="match status" value="1"/>
</dbReference>
<protein>
    <recommendedName>
        <fullName evidence="2">Putative 5'-nucleotidase C-terminal domain-containing protein</fullName>
    </recommendedName>
</protein>
<evidence type="ECO:0000256" key="1">
    <source>
        <dbReference type="SAM" id="SignalP"/>
    </source>
</evidence>
<dbReference type="GO" id="GO:0009166">
    <property type="term" value="P:nucleotide catabolic process"/>
    <property type="evidence" value="ECO:0007669"/>
    <property type="project" value="InterPro"/>
</dbReference>
<dbReference type="InterPro" id="IPR029052">
    <property type="entry name" value="Metallo-depent_PP-like"/>
</dbReference>
<feature type="signal peptide" evidence="1">
    <location>
        <begin position="1"/>
        <end position="17"/>
    </location>
</feature>
<evidence type="ECO:0000313" key="4">
    <source>
        <dbReference type="Proteomes" id="UP000504636"/>
    </source>
</evidence>
<sequence length="626" mass="70308">MILRLLPLLAFLGAAHGAQPDAPSPIAAQLRDLQWGQLNFIHTTDIHGWLGGHLQEPSYSADWGDYVSFTKHLHDRADADGSDLLLIDTGDRIEGNGLYDASDPKGQYYFDIVKQADIDLICSGNHELYKKNSSDGEFRYTVPNFKGNYIASNLDIYNPDTGKLEPLARRFKTFKTKNQGIRILAFGFIFDFTGNANNTVVQTVEDTVKTEWFQEALREKDIDLIVVFGHVAIRSKEYSLIYKTIRSVQWDTPIQFFGGHTHIRDYKVYDSKSVALESGRYMETLGFMSISGLSSGGSKKRLSSPQKPSLTFSRRYIDNNLFSLYHHSGKSNETFQTEHGRNVSAQINNARKSLKLDERRGCAPHDLWVNRAPYPHKQSIFTWLEKEVFPNHFKHSSRAKGGNKALVISNTGAMRFDIFKGPFTKDTEFLVSPFTSGFSYVKDVPFKVAKQLLKLLNNEGPIMDEIARQNLMLAPPERIAGRANVEASDDFHHWNVPGPGAQVHLGDDKTLTPGYTTEDDAGSDGDDTVHSTISFYNVPNCIQAAVGFELSHGNASEVVVFDDEEPEKVDVVYNEFIESWVLLALQYLGQKYNESDTAPYVEGQTLTTVITDWVEANWDVAGEECP</sequence>
<dbReference type="FunFam" id="3.60.21.10:FF:000043">
    <property type="entry name" value="Ser/Thr protein phosphatase family"/>
    <property type="match status" value="1"/>
</dbReference>
<evidence type="ECO:0000313" key="3">
    <source>
        <dbReference type="EMBL" id="KAF2814980.1"/>
    </source>
</evidence>
<dbReference type="GO" id="GO:0016787">
    <property type="term" value="F:hydrolase activity"/>
    <property type="evidence" value="ECO:0007669"/>
    <property type="project" value="InterPro"/>
</dbReference>
<dbReference type="GO" id="GO:0005829">
    <property type="term" value="C:cytosol"/>
    <property type="evidence" value="ECO:0007669"/>
    <property type="project" value="TreeGrafter"/>
</dbReference>
<dbReference type="AlphaFoldDB" id="A0A6A6Z1V5"/>
<dbReference type="FunFam" id="3.90.780.10:FF:000009">
    <property type="entry name" value="Ser/Thr protein phosphatase family"/>
    <property type="match status" value="1"/>
</dbReference>
<evidence type="ECO:0000313" key="5">
    <source>
        <dbReference type="RefSeq" id="XP_033581944.1"/>
    </source>
</evidence>
<dbReference type="InterPro" id="IPR053828">
    <property type="entry name" value="Nucleosidase_C"/>
</dbReference>
<dbReference type="Proteomes" id="UP000504636">
    <property type="component" value="Unplaced"/>
</dbReference>
<organism evidence="3">
    <name type="scientific">Mytilinidion resinicola</name>
    <dbReference type="NCBI Taxonomy" id="574789"/>
    <lineage>
        <taxon>Eukaryota</taxon>
        <taxon>Fungi</taxon>
        <taxon>Dikarya</taxon>
        <taxon>Ascomycota</taxon>
        <taxon>Pezizomycotina</taxon>
        <taxon>Dothideomycetes</taxon>
        <taxon>Pleosporomycetidae</taxon>
        <taxon>Mytilinidiales</taxon>
        <taxon>Mytilinidiaceae</taxon>
        <taxon>Mytilinidion</taxon>
    </lineage>
</organism>
<evidence type="ECO:0000259" key="2">
    <source>
        <dbReference type="Pfam" id="PF21953"/>
    </source>
</evidence>
<dbReference type="InterPro" id="IPR014485">
    <property type="entry name" value="Pesterase_C1039"/>
</dbReference>
<dbReference type="RefSeq" id="XP_033581944.1">
    <property type="nucleotide sequence ID" value="XM_033719041.1"/>
</dbReference>
<dbReference type="InterPro" id="IPR006179">
    <property type="entry name" value="5_nucleotidase/apyrase"/>
</dbReference>
<keyword evidence="1" id="KW-0732">Signal</keyword>
<accession>A0A6A6Z1V5</accession>
<dbReference type="InterPro" id="IPR041823">
    <property type="entry name" value="YHR202W_N"/>
</dbReference>
<feature type="domain" description="Putative 5'-nucleotidase C-terminal" evidence="2">
    <location>
        <begin position="366"/>
        <end position="582"/>
    </location>
</feature>
<dbReference type="OrthoDB" id="7722975at2759"/>
<dbReference type="SUPFAM" id="SSF55816">
    <property type="entry name" value="5'-nucleotidase (syn. UDP-sugar hydrolase), C-terminal domain"/>
    <property type="match status" value="1"/>
</dbReference>
<dbReference type="EMBL" id="MU003694">
    <property type="protein sequence ID" value="KAF2814980.1"/>
    <property type="molecule type" value="Genomic_DNA"/>
</dbReference>
<dbReference type="PANTHER" id="PTHR11575:SF43">
    <property type="entry name" value="SER_THR PROTEIN PHOSPHATASE FAMILY (AFU_ORTHOLOGUE AFUA_3G04160)"/>
    <property type="match status" value="1"/>
</dbReference>
<dbReference type="Gene3D" id="3.60.21.10">
    <property type="match status" value="1"/>
</dbReference>
<keyword evidence="4" id="KW-1185">Reference proteome</keyword>
<dbReference type="CDD" id="cd07407">
    <property type="entry name" value="MPP_YHR202W_N"/>
    <property type="match status" value="1"/>
</dbReference>
<dbReference type="GO" id="GO:0005576">
    <property type="term" value="C:extracellular region"/>
    <property type="evidence" value="ECO:0007669"/>
    <property type="project" value="UniProtKB-ARBA"/>
</dbReference>
<dbReference type="InterPro" id="IPR036907">
    <property type="entry name" value="5'-Nucleotdase_C_sf"/>
</dbReference>
<name>A0A6A6Z1V5_9PEZI</name>
<dbReference type="Pfam" id="PF21953">
    <property type="entry name" value="NadN_nucleosid_C"/>
    <property type="match status" value="1"/>
</dbReference>
<dbReference type="SUPFAM" id="SSF56300">
    <property type="entry name" value="Metallo-dependent phosphatases"/>
    <property type="match status" value="1"/>
</dbReference>